<proteinExistence type="predicted"/>
<dbReference type="Gene3D" id="2.120.10.30">
    <property type="entry name" value="TolB, C-terminal domain"/>
    <property type="match status" value="1"/>
</dbReference>
<dbReference type="InterPro" id="IPR013783">
    <property type="entry name" value="Ig-like_fold"/>
</dbReference>
<feature type="domain" description="Fibronectin type-III" evidence="4">
    <location>
        <begin position="425"/>
        <end position="516"/>
    </location>
</feature>
<organism evidence="5 6">
    <name type="scientific">Actinophytocola gossypii</name>
    <dbReference type="NCBI Taxonomy" id="2812003"/>
    <lineage>
        <taxon>Bacteria</taxon>
        <taxon>Bacillati</taxon>
        <taxon>Actinomycetota</taxon>
        <taxon>Actinomycetes</taxon>
        <taxon>Pseudonocardiales</taxon>
        <taxon>Pseudonocardiaceae</taxon>
    </lineage>
</organism>
<dbReference type="PROSITE" id="PS50853">
    <property type="entry name" value="FN3"/>
    <property type="match status" value="1"/>
</dbReference>
<gene>
    <name evidence="5" type="ORF">JT362_20400</name>
</gene>
<keyword evidence="3" id="KW-1133">Transmembrane helix</keyword>
<evidence type="ECO:0000256" key="1">
    <source>
        <dbReference type="ARBA" id="ARBA00023295"/>
    </source>
</evidence>
<dbReference type="Gene3D" id="2.60.40.10">
    <property type="entry name" value="Immunoglobulins"/>
    <property type="match status" value="1"/>
</dbReference>
<keyword evidence="6" id="KW-1185">Reference proteome</keyword>
<evidence type="ECO:0000259" key="4">
    <source>
        <dbReference type="PROSITE" id="PS50853"/>
    </source>
</evidence>
<protein>
    <submittedName>
        <fullName evidence="5">Fibronectin type III domain-containing protein</fullName>
    </submittedName>
</protein>
<dbReference type="InterPro" id="IPR003961">
    <property type="entry name" value="FN3_dom"/>
</dbReference>
<keyword evidence="1" id="KW-0378">Hydrolase</keyword>
<dbReference type="InterPro" id="IPR011042">
    <property type="entry name" value="6-blade_b-propeller_TolB-like"/>
</dbReference>
<dbReference type="EMBL" id="JAFFZE010000015">
    <property type="protein sequence ID" value="MCT2585487.1"/>
    <property type="molecule type" value="Genomic_DNA"/>
</dbReference>
<reference evidence="5 6" key="1">
    <citation type="submission" date="2021-02" db="EMBL/GenBank/DDBJ databases">
        <title>Actinophytocola xerophila sp. nov., isolated from soil of cotton cropping field.</title>
        <authorList>
            <person name="Huang R."/>
            <person name="Chen X."/>
            <person name="Ge X."/>
            <person name="Liu W."/>
        </authorList>
    </citation>
    <scope>NUCLEOTIDE SEQUENCE [LARGE SCALE GENOMIC DNA]</scope>
    <source>
        <strain evidence="5 6">S1-96</strain>
    </source>
</reference>
<evidence type="ECO:0000256" key="3">
    <source>
        <dbReference type="SAM" id="Phobius"/>
    </source>
</evidence>
<dbReference type="RefSeq" id="WP_260193080.1">
    <property type="nucleotide sequence ID" value="NZ_JAFFZE010000015.1"/>
</dbReference>
<sequence>MILPLAAGTEPYRQIGFHGGLVRVVLGVLVAVLVAVLVSAVLPNTVPGAAAEQAADLPGAAYTPLASPTRVLDTRTALGGHPRPLGAGETITVDVPGLPADATAVVVNLTGTNGTASTYLSAFPNQFAGTSTLNLGAGQTAAASAFVTLGPDNTIRILNRNGTVDVVADLVGYLATSTGATFTSATSPTRVLDTRTTVGGHRGSVGPNEQLTLRVRGAGGVPANATAVVVNLTGVGPTTNSHLVVTPDGRTGTSALNLTRGETRANLAVVGIGGDGAIRIRNSAGHVHVLADVQGWFAPGSGGRYVALPAPERVLDTRQDGGPLDGRTTRTVSFADAGVPADDRVAVLFGLTGVRASNDTYLTAWPSGRARPNASNVNLGAGETVANAAISATPELSVFNNYGRTDVLVDVAGYFYTPSSSNPTAPGAPAVTRVYDAGDRVGVEWTAPADDGGLPITGFTVTARPGGLDVALDGDRRRIELAGLHPDVDYRITVTATNHAGTSPPSAESALVSPSAMTRIDTDETGFPDQAAHASFEQLSGNGRYAVLWSRSDSYLVPQPHRKFTDEEYLLRKDLQTGEIVLAGARPDGSALHANRQMAISWDGQTVAYASNSYDIGSPPSTLYVHDLVARTVRVIATAPADTIPADLTLSRDARWFSWVSRPQSGEQAVYRHDLLAGRTETVLACPDSTCGLFSEDTALDGRTFLIDYRPAGGSGFQPTLVDADTGALRALPADGYGLGYTLSGDGRWVFYAVGSGCPSCGDGGFALKKVSTSPGSTPVTLRTWTSPTLWSVAPSSVSHDGSLIGFLRQTGEGGQWYGAAPGFLFDQATGREILMPAPRSDAYVRAPVISSDGGLAVLQEGCFWGESCEPIGEYLISLPELPSATSEPR</sequence>
<dbReference type="SMART" id="SM00060">
    <property type="entry name" value="FN3"/>
    <property type="match status" value="1"/>
</dbReference>
<evidence type="ECO:0000313" key="5">
    <source>
        <dbReference type="EMBL" id="MCT2585487.1"/>
    </source>
</evidence>
<dbReference type="SUPFAM" id="SSF82171">
    <property type="entry name" value="DPP6 N-terminal domain-like"/>
    <property type="match status" value="1"/>
</dbReference>
<dbReference type="InterPro" id="IPR036116">
    <property type="entry name" value="FN3_sf"/>
</dbReference>
<accession>A0ABT2JC86</accession>
<evidence type="ECO:0000313" key="6">
    <source>
        <dbReference type="Proteomes" id="UP001156441"/>
    </source>
</evidence>
<name>A0ABT2JC86_9PSEU</name>
<keyword evidence="2" id="KW-0624">Polysaccharide degradation</keyword>
<keyword evidence="3" id="KW-0812">Transmembrane</keyword>
<keyword evidence="3" id="KW-0472">Membrane</keyword>
<keyword evidence="2" id="KW-0119">Carbohydrate metabolism</keyword>
<dbReference type="Pfam" id="PF00041">
    <property type="entry name" value="fn3"/>
    <property type="match status" value="1"/>
</dbReference>
<dbReference type="SUPFAM" id="SSF49265">
    <property type="entry name" value="Fibronectin type III"/>
    <property type="match status" value="1"/>
</dbReference>
<dbReference type="Proteomes" id="UP001156441">
    <property type="component" value="Unassembled WGS sequence"/>
</dbReference>
<comment type="caution">
    <text evidence="5">The sequence shown here is derived from an EMBL/GenBank/DDBJ whole genome shotgun (WGS) entry which is preliminary data.</text>
</comment>
<feature type="transmembrane region" description="Helical" evidence="3">
    <location>
        <begin position="21"/>
        <end position="42"/>
    </location>
</feature>
<keyword evidence="1" id="KW-0326">Glycosidase</keyword>
<evidence type="ECO:0000256" key="2">
    <source>
        <dbReference type="ARBA" id="ARBA00023326"/>
    </source>
</evidence>
<dbReference type="CDD" id="cd00063">
    <property type="entry name" value="FN3"/>
    <property type="match status" value="1"/>
</dbReference>